<dbReference type="InterPro" id="IPR017937">
    <property type="entry name" value="Thioredoxin_CS"/>
</dbReference>
<dbReference type="PANTHER" id="PTHR15337">
    <property type="entry name" value="ANTERIOR GRADIENT PROTEIN-RELATED"/>
    <property type="match status" value="1"/>
</dbReference>
<proteinExistence type="predicted"/>
<dbReference type="InterPro" id="IPR013766">
    <property type="entry name" value="Thioredoxin_domain"/>
</dbReference>
<evidence type="ECO:0000313" key="5">
    <source>
        <dbReference type="Proteomes" id="UP000887581"/>
    </source>
</evidence>
<dbReference type="Pfam" id="PF13899">
    <property type="entry name" value="Thioredoxin_7"/>
    <property type="match status" value="1"/>
</dbReference>
<feature type="compositionally biased region" description="Basic and acidic residues" evidence="2">
    <location>
        <begin position="172"/>
        <end position="211"/>
    </location>
</feature>
<dbReference type="SUPFAM" id="SSF52833">
    <property type="entry name" value="Thioredoxin-like"/>
    <property type="match status" value="1"/>
</dbReference>
<keyword evidence="5" id="KW-1185">Reference proteome</keyword>
<sequence>MRFLKTVLFFIQLFYVQGDEELKRPDKGFGDDIKWIQWDDTLSTAKLLNKPVFLLIHKSWCGACQALRNEFKNSRQRDELVELSEKFVMVNTEDDEEPEDERYAPDGRYIPRLFFLDTNGDVLKGMENTNYPDNKHYFPRIPEIIEKMKLALGVFGKSDQSNGVVTNKHQQKSMDNRRDENVKKKSKVDRITKESPEGEGSKDATKRKNEL</sequence>
<feature type="signal peptide" evidence="3">
    <location>
        <begin position="1"/>
        <end position="18"/>
    </location>
</feature>
<feature type="region of interest" description="Disordered" evidence="2">
    <location>
        <begin position="159"/>
        <end position="211"/>
    </location>
</feature>
<dbReference type="InterPro" id="IPR051099">
    <property type="entry name" value="AGR/TXD"/>
</dbReference>
<dbReference type="GO" id="GO:0005783">
    <property type="term" value="C:endoplasmic reticulum"/>
    <property type="evidence" value="ECO:0007669"/>
    <property type="project" value="TreeGrafter"/>
</dbReference>
<dbReference type="AlphaFoldDB" id="A0A915PGC1"/>
<protein>
    <submittedName>
        <fullName evidence="6">Thioredoxin domain-containing protein</fullName>
    </submittedName>
</protein>
<evidence type="ECO:0000256" key="3">
    <source>
        <dbReference type="SAM" id="SignalP"/>
    </source>
</evidence>
<dbReference type="InterPro" id="IPR036249">
    <property type="entry name" value="Thioredoxin-like_sf"/>
</dbReference>
<dbReference type="PANTHER" id="PTHR15337:SF11">
    <property type="entry name" value="THIOREDOXIN DOMAIN-CONTAINING PROTEIN"/>
    <property type="match status" value="1"/>
</dbReference>
<dbReference type="Gene3D" id="3.40.30.10">
    <property type="entry name" value="Glutaredoxin"/>
    <property type="match status" value="1"/>
</dbReference>
<evidence type="ECO:0000313" key="6">
    <source>
        <dbReference type="WBParaSite" id="sdigi.contig154.g5332.t1"/>
    </source>
</evidence>
<dbReference type="WBParaSite" id="sdigi.contig154.g5332.t1">
    <property type="protein sequence ID" value="sdigi.contig154.g5332.t1"/>
    <property type="gene ID" value="sdigi.contig154.g5332"/>
</dbReference>
<dbReference type="Proteomes" id="UP000887581">
    <property type="component" value="Unplaced"/>
</dbReference>
<name>A0A915PGC1_9BILA</name>
<dbReference type="PROSITE" id="PS00194">
    <property type="entry name" value="THIOREDOXIN_1"/>
    <property type="match status" value="1"/>
</dbReference>
<feature type="compositionally biased region" description="Polar residues" evidence="2">
    <location>
        <begin position="159"/>
        <end position="168"/>
    </location>
</feature>
<feature type="domain" description="Thioredoxin" evidence="4">
    <location>
        <begin position="18"/>
        <end position="150"/>
    </location>
</feature>
<reference evidence="6" key="1">
    <citation type="submission" date="2022-11" db="UniProtKB">
        <authorList>
            <consortium name="WormBaseParasite"/>
        </authorList>
    </citation>
    <scope>IDENTIFICATION</scope>
</reference>
<dbReference type="PROSITE" id="PS51352">
    <property type="entry name" value="THIOREDOXIN_2"/>
    <property type="match status" value="1"/>
</dbReference>
<accession>A0A915PGC1</accession>
<keyword evidence="1 3" id="KW-0732">Signal</keyword>
<evidence type="ECO:0000259" key="4">
    <source>
        <dbReference type="PROSITE" id="PS51352"/>
    </source>
</evidence>
<organism evidence="5 6">
    <name type="scientific">Setaria digitata</name>
    <dbReference type="NCBI Taxonomy" id="48799"/>
    <lineage>
        <taxon>Eukaryota</taxon>
        <taxon>Metazoa</taxon>
        <taxon>Ecdysozoa</taxon>
        <taxon>Nematoda</taxon>
        <taxon>Chromadorea</taxon>
        <taxon>Rhabditida</taxon>
        <taxon>Spirurina</taxon>
        <taxon>Spiruromorpha</taxon>
        <taxon>Filarioidea</taxon>
        <taxon>Setariidae</taxon>
        <taxon>Setaria</taxon>
    </lineage>
</organism>
<evidence type="ECO:0000256" key="2">
    <source>
        <dbReference type="SAM" id="MobiDB-lite"/>
    </source>
</evidence>
<evidence type="ECO:0000256" key="1">
    <source>
        <dbReference type="ARBA" id="ARBA00022729"/>
    </source>
</evidence>
<feature type="chain" id="PRO_5036974656" evidence="3">
    <location>
        <begin position="19"/>
        <end position="211"/>
    </location>
</feature>